<accession>T1IZN5</accession>
<dbReference type="Gene3D" id="2.70.150.10">
    <property type="entry name" value="Calcium-transporting ATPase, cytoplasmic transduction domain A"/>
    <property type="match status" value="1"/>
</dbReference>
<keyword evidence="2" id="KW-1003">Cell membrane</keyword>
<protein>
    <recommendedName>
        <fullName evidence="5">Cation-transporting P-type ATPase N-terminal domain-containing protein</fullName>
    </recommendedName>
</protein>
<dbReference type="eggNOG" id="KOG0203">
    <property type="taxonomic scope" value="Eukaryota"/>
</dbReference>
<reference evidence="7" key="1">
    <citation type="submission" date="2011-05" db="EMBL/GenBank/DDBJ databases">
        <authorList>
            <person name="Richards S.R."/>
            <person name="Qu J."/>
            <person name="Jiang H."/>
            <person name="Jhangiani S.N."/>
            <person name="Agravi P."/>
            <person name="Goodspeed R."/>
            <person name="Gross S."/>
            <person name="Mandapat C."/>
            <person name="Jackson L."/>
            <person name="Mathew T."/>
            <person name="Pu L."/>
            <person name="Thornton R."/>
            <person name="Saada N."/>
            <person name="Wilczek-Boney K.B."/>
            <person name="Lee S."/>
            <person name="Kovar C."/>
            <person name="Wu Y."/>
            <person name="Scherer S.E."/>
            <person name="Worley K.C."/>
            <person name="Muzny D.M."/>
            <person name="Gibbs R."/>
        </authorList>
    </citation>
    <scope>NUCLEOTIDE SEQUENCE</scope>
    <source>
        <strain evidence="7">Brora</strain>
    </source>
</reference>
<dbReference type="Proteomes" id="UP000014500">
    <property type="component" value="Unassembled WGS sequence"/>
</dbReference>
<dbReference type="GO" id="GO:0006883">
    <property type="term" value="P:intracellular sodium ion homeostasis"/>
    <property type="evidence" value="ECO:0007669"/>
    <property type="project" value="TreeGrafter"/>
</dbReference>
<evidence type="ECO:0000256" key="2">
    <source>
        <dbReference type="ARBA" id="ARBA00022475"/>
    </source>
</evidence>
<feature type="compositionally biased region" description="Polar residues" evidence="3">
    <location>
        <begin position="1"/>
        <end position="10"/>
    </location>
</feature>
<feature type="domain" description="Cation-transporting P-type ATPase N-terminal" evidence="5">
    <location>
        <begin position="45"/>
        <end position="119"/>
    </location>
</feature>
<proteinExistence type="predicted"/>
<dbReference type="GO" id="GO:0036376">
    <property type="term" value="P:sodium ion export across plasma membrane"/>
    <property type="evidence" value="ECO:0007669"/>
    <property type="project" value="TreeGrafter"/>
</dbReference>
<evidence type="ECO:0000256" key="3">
    <source>
        <dbReference type="SAM" id="MobiDB-lite"/>
    </source>
</evidence>
<evidence type="ECO:0000256" key="4">
    <source>
        <dbReference type="SAM" id="Phobius"/>
    </source>
</evidence>
<keyword evidence="4" id="KW-1133">Transmembrane helix</keyword>
<feature type="region of interest" description="Disordered" evidence="3">
    <location>
        <begin position="1"/>
        <end position="42"/>
    </location>
</feature>
<evidence type="ECO:0000313" key="7">
    <source>
        <dbReference type="Proteomes" id="UP000014500"/>
    </source>
</evidence>
<sequence length="151" mass="16521">MTPKVPNNGTPDGKAAGAGSKNRPGAKKKKAKDDMDDLKKELDMDEHKVPIDELYTRLGTDPNLGLTNTKAKQVLERDGPNALSPPKTTPEWVKFCKNLFGGFALLLWIGAVLCFIAYSIQAGVSEETPDDNVSHVFFLFLSTAVIIMRKC</sequence>
<dbReference type="Gene3D" id="1.20.1110.10">
    <property type="entry name" value="Calcium-transporting ATPase, transmembrane domain"/>
    <property type="match status" value="1"/>
</dbReference>
<dbReference type="EnsemblMetazoa" id="SMAR006715-RA">
    <property type="protein sequence ID" value="SMAR006715-PA"/>
    <property type="gene ID" value="SMAR006715"/>
</dbReference>
<dbReference type="InterPro" id="IPR023298">
    <property type="entry name" value="ATPase_P-typ_TM_dom_sf"/>
</dbReference>
<feature type="compositionally biased region" description="Basic and acidic residues" evidence="3">
    <location>
        <begin position="31"/>
        <end position="42"/>
    </location>
</feature>
<evidence type="ECO:0000256" key="1">
    <source>
        <dbReference type="ARBA" id="ARBA00004651"/>
    </source>
</evidence>
<organism evidence="6 7">
    <name type="scientific">Strigamia maritima</name>
    <name type="common">European centipede</name>
    <name type="synonym">Geophilus maritimus</name>
    <dbReference type="NCBI Taxonomy" id="126957"/>
    <lineage>
        <taxon>Eukaryota</taxon>
        <taxon>Metazoa</taxon>
        <taxon>Ecdysozoa</taxon>
        <taxon>Arthropoda</taxon>
        <taxon>Myriapoda</taxon>
        <taxon>Chilopoda</taxon>
        <taxon>Pleurostigmophora</taxon>
        <taxon>Geophilomorpha</taxon>
        <taxon>Linotaeniidae</taxon>
        <taxon>Strigamia</taxon>
    </lineage>
</organism>
<dbReference type="GO" id="GO:1990573">
    <property type="term" value="P:potassium ion import across plasma membrane"/>
    <property type="evidence" value="ECO:0007669"/>
    <property type="project" value="TreeGrafter"/>
</dbReference>
<comment type="subcellular location">
    <subcellularLocation>
        <location evidence="1">Cell membrane</location>
        <topology evidence="1">Multi-pass membrane protein</topology>
    </subcellularLocation>
</comment>
<reference evidence="6" key="2">
    <citation type="submission" date="2015-02" db="UniProtKB">
        <authorList>
            <consortium name="EnsemblMetazoa"/>
        </authorList>
    </citation>
    <scope>IDENTIFICATION</scope>
</reference>
<dbReference type="EMBL" id="JH431720">
    <property type="status" value="NOT_ANNOTATED_CDS"/>
    <property type="molecule type" value="Genomic_DNA"/>
</dbReference>
<dbReference type="GO" id="GO:0005391">
    <property type="term" value="F:P-type sodium:potassium-exchanging transporter activity"/>
    <property type="evidence" value="ECO:0007669"/>
    <property type="project" value="TreeGrafter"/>
</dbReference>
<dbReference type="PANTHER" id="PTHR43294">
    <property type="entry name" value="SODIUM/POTASSIUM-TRANSPORTING ATPASE SUBUNIT ALPHA"/>
    <property type="match status" value="1"/>
</dbReference>
<dbReference type="InterPro" id="IPR050510">
    <property type="entry name" value="Cation_transp_ATPase_P-type"/>
</dbReference>
<evidence type="ECO:0000313" key="6">
    <source>
        <dbReference type="EnsemblMetazoa" id="SMAR006715-PA"/>
    </source>
</evidence>
<dbReference type="STRING" id="126957.T1IZN5"/>
<dbReference type="Pfam" id="PF00690">
    <property type="entry name" value="Cation_ATPase_N"/>
    <property type="match status" value="1"/>
</dbReference>
<dbReference type="GO" id="GO:0005886">
    <property type="term" value="C:plasma membrane"/>
    <property type="evidence" value="ECO:0007669"/>
    <property type="project" value="UniProtKB-SubCell"/>
</dbReference>
<dbReference type="HOGENOM" id="CLU_1733789_0_0_1"/>
<dbReference type="GO" id="GO:1902600">
    <property type="term" value="P:proton transmembrane transport"/>
    <property type="evidence" value="ECO:0007669"/>
    <property type="project" value="TreeGrafter"/>
</dbReference>
<feature type="transmembrane region" description="Helical" evidence="4">
    <location>
        <begin position="99"/>
        <end position="120"/>
    </location>
</feature>
<dbReference type="OMA" id="VEMREHQ"/>
<keyword evidence="4" id="KW-0472">Membrane</keyword>
<keyword evidence="7" id="KW-1185">Reference proteome</keyword>
<name>T1IZN5_STRMM</name>
<dbReference type="InterPro" id="IPR004014">
    <property type="entry name" value="ATPase_P-typ_cation-transptr_N"/>
</dbReference>
<dbReference type="PANTHER" id="PTHR43294:SF13">
    <property type="entry name" value="SODIUM_POTASSIUM-TRANSPORTING ATPASE SUBUNIT ALPHA"/>
    <property type="match status" value="1"/>
</dbReference>
<dbReference type="SUPFAM" id="SSF81665">
    <property type="entry name" value="Calcium ATPase, transmembrane domain M"/>
    <property type="match status" value="1"/>
</dbReference>
<evidence type="ECO:0000259" key="5">
    <source>
        <dbReference type="SMART" id="SM00831"/>
    </source>
</evidence>
<feature type="transmembrane region" description="Helical" evidence="4">
    <location>
        <begin position="132"/>
        <end position="148"/>
    </location>
</feature>
<dbReference type="GO" id="GO:0030007">
    <property type="term" value="P:intracellular potassium ion homeostasis"/>
    <property type="evidence" value="ECO:0007669"/>
    <property type="project" value="TreeGrafter"/>
</dbReference>
<dbReference type="SMART" id="SM00831">
    <property type="entry name" value="Cation_ATPase_N"/>
    <property type="match status" value="1"/>
</dbReference>
<dbReference type="AlphaFoldDB" id="T1IZN5"/>
<keyword evidence="4" id="KW-0812">Transmembrane</keyword>